<sequence length="274" mass="31705">MNGKSQPDDETGLQGRENKEDTVEVEATEKEREGTKKEEEEVKKEEEETDDVRNSVGFALLLKMGWKEGEGLGLHKQGRRDPIIVDAEEREPYAGLAHASEVNPFSKLNSNKKAIHELESWEIEEKRRDFFKGSDSSMWVSAGLLEDQDKNVKGKSNHVSSPTITSYKDAWDDKVVSEWKLRTDEDSHEASWEDSWAHVMNRDLEKMTINLEHFFACCHVVGPFVKMLHMETTGEIFQSNIWASSSKDLQNILERKLRSRSRVLRLHTRRMRRC</sequence>
<keyword evidence="5" id="KW-1185">Reference proteome</keyword>
<reference evidence="5" key="2">
    <citation type="submission" date="2012-11" db="EMBL/GenBank/DDBJ databases">
        <authorList>
            <person name="Kuo A."/>
            <person name="Curtis B.A."/>
            <person name="Tanifuji G."/>
            <person name="Burki F."/>
            <person name="Gruber A."/>
            <person name="Irimia M."/>
            <person name="Maruyama S."/>
            <person name="Arias M.C."/>
            <person name="Ball S.G."/>
            <person name="Gile G.H."/>
            <person name="Hirakawa Y."/>
            <person name="Hopkins J.F."/>
            <person name="Rensing S.A."/>
            <person name="Schmutz J."/>
            <person name="Symeonidi A."/>
            <person name="Elias M."/>
            <person name="Eveleigh R.J."/>
            <person name="Herman E.K."/>
            <person name="Klute M.J."/>
            <person name="Nakayama T."/>
            <person name="Obornik M."/>
            <person name="Reyes-Prieto A."/>
            <person name="Armbrust E.V."/>
            <person name="Aves S.J."/>
            <person name="Beiko R.G."/>
            <person name="Coutinho P."/>
            <person name="Dacks J.B."/>
            <person name="Durnford D.G."/>
            <person name="Fast N.M."/>
            <person name="Green B.R."/>
            <person name="Grisdale C."/>
            <person name="Hempe F."/>
            <person name="Henrissat B."/>
            <person name="Hoppner M.P."/>
            <person name="Ishida K.-I."/>
            <person name="Kim E."/>
            <person name="Koreny L."/>
            <person name="Kroth P.G."/>
            <person name="Liu Y."/>
            <person name="Malik S.-B."/>
            <person name="Maier U.G."/>
            <person name="McRose D."/>
            <person name="Mock T."/>
            <person name="Neilson J.A."/>
            <person name="Onodera N.T."/>
            <person name="Poole A.M."/>
            <person name="Pritham E.J."/>
            <person name="Richards T.A."/>
            <person name="Rocap G."/>
            <person name="Roy S.W."/>
            <person name="Sarai C."/>
            <person name="Schaack S."/>
            <person name="Shirato S."/>
            <person name="Slamovits C.H."/>
            <person name="Spencer D.F."/>
            <person name="Suzuki S."/>
            <person name="Worden A.Z."/>
            <person name="Zauner S."/>
            <person name="Barry K."/>
            <person name="Bell C."/>
            <person name="Bharti A.K."/>
            <person name="Crow J.A."/>
            <person name="Grimwood J."/>
            <person name="Kramer R."/>
            <person name="Lindquist E."/>
            <person name="Lucas S."/>
            <person name="Salamov A."/>
            <person name="McFadden G.I."/>
            <person name="Lane C.E."/>
            <person name="Keeling P.J."/>
            <person name="Gray M.W."/>
            <person name="Grigoriev I.V."/>
            <person name="Archibald J.M."/>
        </authorList>
    </citation>
    <scope>NUCLEOTIDE SEQUENCE</scope>
    <source>
        <strain evidence="5">CCMP2712</strain>
    </source>
</reference>
<reference evidence="4" key="3">
    <citation type="submission" date="2016-03" db="UniProtKB">
        <authorList>
            <consortium name="EnsemblProtists"/>
        </authorList>
    </citation>
    <scope>IDENTIFICATION</scope>
</reference>
<evidence type="ECO:0000313" key="3">
    <source>
        <dbReference type="EMBL" id="EKX55009.1"/>
    </source>
</evidence>
<dbReference type="OrthoDB" id="4822at2759"/>
<organism evidence="3">
    <name type="scientific">Guillardia theta (strain CCMP2712)</name>
    <name type="common">Cryptophyte</name>
    <dbReference type="NCBI Taxonomy" id="905079"/>
    <lineage>
        <taxon>Eukaryota</taxon>
        <taxon>Cryptophyceae</taxon>
        <taxon>Pyrenomonadales</taxon>
        <taxon>Geminigeraceae</taxon>
        <taxon>Guillardia</taxon>
    </lineage>
</organism>
<proteinExistence type="predicted"/>
<feature type="region of interest" description="Disordered" evidence="1">
    <location>
        <begin position="1"/>
        <end position="54"/>
    </location>
</feature>
<feature type="domain" description="G-patch" evidence="2">
    <location>
        <begin position="53"/>
        <end position="101"/>
    </location>
</feature>
<evidence type="ECO:0000259" key="2">
    <source>
        <dbReference type="PROSITE" id="PS50174"/>
    </source>
</evidence>
<dbReference type="GO" id="GO:0003676">
    <property type="term" value="F:nucleic acid binding"/>
    <property type="evidence" value="ECO:0007669"/>
    <property type="project" value="InterPro"/>
</dbReference>
<evidence type="ECO:0000313" key="5">
    <source>
        <dbReference type="Proteomes" id="UP000011087"/>
    </source>
</evidence>
<dbReference type="InterPro" id="IPR000467">
    <property type="entry name" value="G_patch_dom"/>
</dbReference>
<dbReference type="HOGENOM" id="CLU_1017216_0_0_1"/>
<feature type="compositionally biased region" description="Basic and acidic residues" evidence="1">
    <location>
        <begin position="16"/>
        <end position="46"/>
    </location>
</feature>
<dbReference type="GeneID" id="17311610"/>
<protein>
    <recommendedName>
        <fullName evidence="2">G-patch domain-containing protein</fullName>
    </recommendedName>
</protein>
<dbReference type="AlphaFoldDB" id="L1K323"/>
<reference evidence="3 5" key="1">
    <citation type="journal article" date="2012" name="Nature">
        <title>Algal genomes reveal evolutionary mosaicism and the fate of nucleomorphs.</title>
        <authorList>
            <consortium name="DOE Joint Genome Institute"/>
            <person name="Curtis B.A."/>
            <person name="Tanifuji G."/>
            <person name="Burki F."/>
            <person name="Gruber A."/>
            <person name="Irimia M."/>
            <person name="Maruyama S."/>
            <person name="Arias M.C."/>
            <person name="Ball S.G."/>
            <person name="Gile G.H."/>
            <person name="Hirakawa Y."/>
            <person name="Hopkins J.F."/>
            <person name="Kuo A."/>
            <person name="Rensing S.A."/>
            <person name="Schmutz J."/>
            <person name="Symeonidi A."/>
            <person name="Elias M."/>
            <person name="Eveleigh R.J."/>
            <person name="Herman E.K."/>
            <person name="Klute M.J."/>
            <person name="Nakayama T."/>
            <person name="Obornik M."/>
            <person name="Reyes-Prieto A."/>
            <person name="Armbrust E.V."/>
            <person name="Aves S.J."/>
            <person name="Beiko R.G."/>
            <person name="Coutinho P."/>
            <person name="Dacks J.B."/>
            <person name="Durnford D.G."/>
            <person name="Fast N.M."/>
            <person name="Green B.R."/>
            <person name="Grisdale C.J."/>
            <person name="Hempel F."/>
            <person name="Henrissat B."/>
            <person name="Hoppner M.P."/>
            <person name="Ishida K."/>
            <person name="Kim E."/>
            <person name="Koreny L."/>
            <person name="Kroth P.G."/>
            <person name="Liu Y."/>
            <person name="Malik S.B."/>
            <person name="Maier U.G."/>
            <person name="McRose D."/>
            <person name="Mock T."/>
            <person name="Neilson J.A."/>
            <person name="Onodera N.T."/>
            <person name="Poole A.M."/>
            <person name="Pritham E.J."/>
            <person name="Richards T.A."/>
            <person name="Rocap G."/>
            <person name="Roy S.W."/>
            <person name="Sarai C."/>
            <person name="Schaack S."/>
            <person name="Shirato S."/>
            <person name="Slamovits C.H."/>
            <person name="Spencer D.F."/>
            <person name="Suzuki S."/>
            <person name="Worden A.Z."/>
            <person name="Zauner S."/>
            <person name="Barry K."/>
            <person name="Bell C."/>
            <person name="Bharti A.K."/>
            <person name="Crow J.A."/>
            <person name="Grimwood J."/>
            <person name="Kramer R."/>
            <person name="Lindquist E."/>
            <person name="Lucas S."/>
            <person name="Salamov A."/>
            <person name="McFadden G.I."/>
            <person name="Lane C.E."/>
            <person name="Keeling P.J."/>
            <person name="Gray M.W."/>
            <person name="Grigoriev I.V."/>
            <person name="Archibald J.M."/>
        </authorList>
    </citation>
    <scope>NUCLEOTIDE SEQUENCE</scope>
    <source>
        <strain evidence="3 5">CCMP2712</strain>
    </source>
</reference>
<evidence type="ECO:0000313" key="4">
    <source>
        <dbReference type="EnsemblProtists" id="EKX55009"/>
    </source>
</evidence>
<dbReference type="RefSeq" id="XP_005841989.1">
    <property type="nucleotide sequence ID" value="XM_005841932.1"/>
</dbReference>
<dbReference type="PROSITE" id="PS50174">
    <property type="entry name" value="G_PATCH"/>
    <property type="match status" value="1"/>
</dbReference>
<dbReference type="KEGG" id="gtt:GUITHDRAFT_160583"/>
<name>L1K323_GUITC</name>
<dbReference type="Proteomes" id="UP000011087">
    <property type="component" value="Unassembled WGS sequence"/>
</dbReference>
<dbReference type="PaxDb" id="55529-EKX55009"/>
<dbReference type="EMBL" id="JH992966">
    <property type="protein sequence ID" value="EKX55009.1"/>
    <property type="molecule type" value="Genomic_DNA"/>
</dbReference>
<dbReference type="EnsemblProtists" id="EKX55009">
    <property type="protein sequence ID" value="EKX55009"/>
    <property type="gene ID" value="GUITHDRAFT_160583"/>
</dbReference>
<accession>L1K323</accession>
<evidence type="ECO:0000256" key="1">
    <source>
        <dbReference type="SAM" id="MobiDB-lite"/>
    </source>
</evidence>
<dbReference type="SMART" id="SM00443">
    <property type="entry name" value="G_patch"/>
    <property type="match status" value="1"/>
</dbReference>
<dbReference type="Pfam" id="PF01585">
    <property type="entry name" value="G-patch"/>
    <property type="match status" value="1"/>
</dbReference>
<gene>
    <name evidence="3" type="ORF">GUITHDRAFT_160583</name>
</gene>